<evidence type="ECO:0000313" key="2">
    <source>
        <dbReference type="Proteomes" id="UP000286415"/>
    </source>
</evidence>
<dbReference type="Proteomes" id="UP000286415">
    <property type="component" value="Unassembled WGS sequence"/>
</dbReference>
<protein>
    <submittedName>
        <fullName evidence="1">Uncharacterized protein</fullName>
    </submittedName>
</protein>
<sequence>MALKYVLVAIRFGCLVRDVGRQLTDDHLSAQMKMNIMLQYQQNVLINPLKGFNKAENPTKLAYEERDSIRRFYAKSISLKDVLRIGLEKQHMFGQEVHVELVVCRRRVFSNILGGVIRLYV</sequence>
<organism evidence="1 2">
    <name type="scientific">Clonorchis sinensis</name>
    <name type="common">Chinese liver fluke</name>
    <dbReference type="NCBI Taxonomy" id="79923"/>
    <lineage>
        <taxon>Eukaryota</taxon>
        <taxon>Metazoa</taxon>
        <taxon>Spiralia</taxon>
        <taxon>Lophotrochozoa</taxon>
        <taxon>Platyhelminthes</taxon>
        <taxon>Trematoda</taxon>
        <taxon>Digenea</taxon>
        <taxon>Opisthorchiida</taxon>
        <taxon>Opisthorchiata</taxon>
        <taxon>Opisthorchiidae</taxon>
        <taxon>Clonorchis</taxon>
    </lineage>
</organism>
<gene>
    <name evidence="1" type="ORF">CSKR_102076</name>
</gene>
<evidence type="ECO:0000313" key="1">
    <source>
        <dbReference type="EMBL" id="KAG5454009.1"/>
    </source>
</evidence>
<name>A0A8T1MYA9_CLOSI</name>
<reference evidence="1 2" key="1">
    <citation type="journal article" date="2018" name="Biotechnol. Adv.">
        <title>Improved genomic resources and new bioinformatic workflow for the carcinogenic parasite Clonorchis sinensis: Biotechnological implications.</title>
        <authorList>
            <person name="Wang D."/>
            <person name="Korhonen P.K."/>
            <person name="Gasser R.B."/>
            <person name="Young N.D."/>
        </authorList>
    </citation>
    <scope>NUCLEOTIDE SEQUENCE [LARGE SCALE GENOMIC DNA]</scope>
    <source>
        <strain evidence="1">Cs-k2</strain>
    </source>
</reference>
<keyword evidence="2" id="KW-1185">Reference proteome</keyword>
<proteinExistence type="predicted"/>
<dbReference type="EMBL" id="NIRI02000010">
    <property type="protein sequence ID" value="KAG5454009.1"/>
    <property type="molecule type" value="Genomic_DNA"/>
</dbReference>
<accession>A0A8T1MYA9</accession>
<reference evidence="1 2" key="2">
    <citation type="journal article" date="2021" name="Genomics">
        <title>High-quality reference genome for Clonorchis sinensis.</title>
        <authorList>
            <person name="Young N.D."/>
            <person name="Stroehlein A.J."/>
            <person name="Kinkar L."/>
            <person name="Wang T."/>
            <person name="Sohn W.M."/>
            <person name="Chang B.C.H."/>
            <person name="Kaur P."/>
            <person name="Weisz D."/>
            <person name="Dudchenko O."/>
            <person name="Aiden E.L."/>
            <person name="Korhonen P.K."/>
            <person name="Gasser R.B."/>
        </authorList>
    </citation>
    <scope>NUCLEOTIDE SEQUENCE [LARGE SCALE GENOMIC DNA]</scope>
    <source>
        <strain evidence="1">Cs-k2</strain>
    </source>
</reference>
<comment type="caution">
    <text evidence="1">The sequence shown here is derived from an EMBL/GenBank/DDBJ whole genome shotgun (WGS) entry which is preliminary data.</text>
</comment>